<evidence type="ECO:0000313" key="2">
    <source>
        <dbReference type="Proteomes" id="UP000288805"/>
    </source>
</evidence>
<comment type="caution">
    <text evidence="1">The sequence shown here is derived from an EMBL/GenBank/DDBJ whole genome shotgun (WGS) entry which is preliminary data.</text>
</comment>
<protein>
    <submittedName>
        <fullName evidence="1">Uncharacterized protein</fullName>
    </submittedName>
</protein>
<sequence>MDATLRIFKRSISPSTSCFESLAKKPLASMDDLFKWVDKYAMIEDVILLYEDALVLTLGVSGFDVLKILIDLGSFTDLLKMSAYRQIGYSSSALENPGRILTGFNGASTVSLGDVILPMQVSPVTLNV</sequence>
<proteinExistence type="predicted"/>
<dbReference type="AlphaFoldDB" id="A0A438EMN7"/>
<evidence type="ECO:0000313" key="1">
    <source>
        <dbReference type="EMBL" id="RVW49011.1"/>
    </source>
</evidence>
<dbReference type="EMBL" id="QGNW01001235">
    <property type="protein sequence ID" value="RVW49011.1"/>
    <property type="molecule type" value="Genomic_DNA"/>
</dbReference>
<accession>A0A438EMN7</accession>
<reference evidence="1 2" key="1">
    <citation type="journal article" date="2018" name="PLoS Genet.">
        <title>Population sequencing reveals clonal diversity and ancestral inbreeding in the grapevine cultivar Chardonnay.</title>
        <authorList>
            <person name="Roach M.J."/>
            <person name="Johnson D.L."/>
            <person name="Bohlmann J."/>
            <person name="van Vuuren H.J."/>
            <person name="Jones S.J."/>
            <person name="Pretorius I.S."/>
            <person name="Schmidt S.A."/>
            <person name="Borneman A.R."/>
        </authorList>
    </citation>
    <scope>NUCLEOTIDE SEQUENCE [LARGE SCALE GENOMIC DNA]</scope>
    <source>
        <strain evidence="2">cv. Chardonnay</strain>
        <tissue evidence="1">Leaf</tissue>
    </source>
</reference>
<gene>
    <name evidence="1" type="ORF">CK203_080951</name>
</gene>
<name>A0A438EMN7_VITVI</name>
<dbReference type="Proteomes" id="UP000288805">
    <property type="component" value="Unassembled WGS sequence"/>
</dbReference>
<organism evidence="1 2">
    <name type="scientific">Vitis vinifera</name>
    <name type="common">Grape</name>
    <dbReference type="NCBI Taxonomy" id="29760"/>
    <lineage>
        <taxon>Eukaryota</taxon>
        <taxon>Viridiplantae</taxon>
        <taxon>Streptophyta</taxon>
        <taxon>Embryophyta</taxon>
        <taxon>Tracheophyta</taxon>
        <taxon>Spermatophyta</taxon>
        <taxon>Magnoliopsida</taxon>
        <taxon>eudicotyledons</taxon>
        <taxon>Gunneridae</taxon>
        <taxon>Pentapetalae</taxon>
        <taxon>rosids</taxon>
        <taxon>Vitales</taxon>
        <taxon>Vitaceae</taxon>
        <taxon>Viteae</taxon>
        <taxon>Vitis</taxon>
    </lineage>
</organism>